<keyword evidence="3" id="KW-1185">Reference proteome</keyword>
<feature type="signal peptide" evidence="1">
    <location>
        <begin position="1"/>
        <end position="24"/>
    </location>
</feature>
<evidence type="ECO:0000313" key="3">
    <source>
        <dbReference type="Proteomes" id="UP001500454"/>
    </source>
</evidence>
<evidence type="ECO:0000313" key="2">
    <source>
        <dbReference type="EMBL" id="GAA4376726.1"/>
    </source>
</evidence>
<dbReference type="Pfam" id="PF10677">
    <property type="entry name" value="DUF2490"/>
    <property type="match status" value="1"/>
</dbReference>
<proteinExistence type="predicted"/>
<gene>
    <name evidence="2" type="ORF">GCM10023186_10850</name>
</gene>
<dbReference type="InterPro" id="IPR019619">
    <property type="entry name" value="DUF2490"/>
</dbReference>
<name>A0ABP8IX44_9BACT</name>
<dbReference type="Proteomes" id="UP001500454">
    <property type="component" value="Unassembled WGS sequence"/>
</dbReference>
<reference evidence="3" key="1">
    <citation type="journal article" date="2019" name="Int. J. Syst. Evol. Microbiol.">
        <title>The Global Catalogue of Microorganisms (GCM) 10K type strain sequencing project: providing services to taxonomists for standard genome sequencing and annotation.</title>
        <authorList>
            <consortium name="The Broad Institute Genomics Platform"/>
            <consortium name="The Broad Institute Genome Sequencing Center for Infectious Disease"/>
            <person name="Wu L."/>
            <person name="Ma J."/>
        </authorList>
    </citation>
    <scope>NUCLEOTIDE SEQUENCE [LARGE SCALE GENOMIC DNA]</scope>
    <source>
        <strain evidence="3">JCM 17924</strain>
    </source>
</reference>
<dbReference type="RefSeq" id="WP_345222094.1">
    <property type="nucleotide sequence ID" value="NZ_BAABHA010000002.1"/>
</dbReference>
<sequence length="265" mass="30461">MEKHIQFASLAFIFSLILAAPCYAQTQLPEGRVADYNRHAWLVYNGDFRLTSRWGVHTEAQWRRANGLRDAQQNLVRAGLNYHLSNNLLLTGGYAFADTHPYGEYPAAKAFPEHRLYQQVLLRSNEGFLQVQHRYRLEQRWVRFANNPEYTYLNRARYQLRLAAPLLGPKLTAGMPYLVASNELFINFGNNVSRNIFDQNRAYAALGYMIRKNVNIEAGYLHQLVQQRHGTVFEHNNTLQLSLNLNLDLRKEGLGVPEIAPAATE</sequence>
<dbReference type="EMBL" id="BAABHA010000002">
    <property type="protein sequence ID" value="GAA4376726.1"/>
    <property type="molecule type" value="Genomic_DNA"/>
</dbReference>
<accession>A0ABP8IX44</accession>
<comment type="caution">
    <text evidence="2">The sequence shown here is derived from an EMBL/GenBank/DDBJ whole genome shotgun (WGS) entry which is preliminary data.</text>
</comment>
<keyword evidence="1" id="KW-0732">Signal</keyword>
<organism evidence="2 3">
    <name type="scientific">Hymenobacter koreensis</name>
    <dbReference type="NCBI Taxonomy" id="1084523"/>
    <lineage>
        <taxon>Bacteria</taxon>
        <taxon>Pseudomonadati</taxon>
        <taxon>Bacteroidota</taxon>
        <taxon>Cytophagia</taxon>
        <taxon>Cytophagales</taxon>
        <taxon>Hymenobacteraceae</taxon>
        <taxon>Hymenobacter</taxon>
    </lineage>
</organism>
<evidence type="ECO:0000256" key="1">
    <source>
        <dbReference type="SAM" id="SignalP"/>
    </source>
</evidence>
<protein>
    <submittedName>
        <fullName evidence="2">DUF2490 domain-containing protein</fullName>
    </submittedName>
</protein>
<feature type="chain" id="PRO_5046808241" evidence="1">
    <location>
        <begin position="25"/>
        <end position="265"/>
    </location>
</feature>